<feature type="transmembrane region" description="Helical" evidence="2">
    <location>
        <begin position="152"/>
        <end position="174"/>
    </location>
</feature>
<dbReference type="InterPro" id="IPR000620">
    <property type="entry name" value="EamA_dom"/>
</dbReference>
<feature type="transmembrane region" description="Helical" evidence="2">
    <location>
        <begin position="270"/>
        <end position="287"/>
    </location>
</feature>
<dbReference type="GO" id="GO:0016020">
    <property type="term" value="C:membrane"/>
    <property type="evidence" value="ECO:0007669"/>
    <property type="project" value="InterPro"/>
</dbReference>
<dbReference type="AlphaFoldDB" id="A0A9D1YQ47"/>
<dbReference type="Proteomes" id="UP000824007">
    <property type="component" value="Unassembled WGS sequence"/>
</dbReference>
<evidence type="ECO:0000313" key="4">
    <source>
        <dbReference type="EMBL" id="HIY60642.1"/>
    </source>
</evidence>
<dbReference type="SUPFAM" id="SSF103481">
    <property type="entry name" value="Multidrug resistance efflux transporter EmrE"/>
    <property type="match status" value="2"/>
</dbReference>
<feature type="transmembrane region" description="Helical" evidence="2">
    <location>
        <begin position="64"/>
        <end position="86"/>
    </location>
</feature>
<dbReference type="InterPro" id="IPR037185">
    <property type="entry name" value="EmrE-like"/>
</dbReference>
<keyword evidence="2" id="KW-0472">Membrane</keyword>
<evidence type="ECO:0000256" key="2">
    <source>
        <dbReference type="SAM" id="Phobius"/>
    </source>
</evidence>
<feature type="transmembrane region" description="Helical" evidence="2">
    <location>
        <begin position="241"/>
        <end position="263"/>
    </location>
</feature>
<name>A0A9D1YQ47_9FIRM</name>
<dbReference type="Gene3D" id="1.10.3730.20">
    <property type="match status" value="2"/>
</dbReference>
<dbReference type="PANTHER" id="PTHR22911">
    <property type="entry name" value="ACYL-MALONYL CONDENSING ENZYME-RELATED"/>
    <property type="match status" value="1"/>
</dbReference>
<feature type="transmembrane region" description="Helical" evidence="2">
    <location>
        <begin position="180"/>
        <end position="200"/>
    </location>
</feature>
<organism evidence="4 5">
    <name type="scientific">Candidatus Eisenbergiella pullistercoris</name>
    <dbReference type="NCBI Taxonomy" id="2838555"/>
    <lineage>
        <taxon>Bacteria</taxon>
        <taxon>Bacillati</taxon>
        <taxon>Bacillota</taxon>
        <taxon>Clostridia</taxon>
        <taxon>Lachnospirales</taxon>
        <taxon>Lachnospiraceae</taxon>
        <taxon>Eisenbergiella</taxon>
    </lineage>
</organism>
<feature type="transmembrane region" description="Helical" evidence="2">
    <location>
        <begin position="30"/>
        <end position="52"/>
    </location>
</feature>
<reference evidence="4" key="1">
    <citation type="journal article" date="2021" name="PeerJ">
        <title>Extensive microbial diversity within the chicken gut microbiome revealed by metagenomics and culture.</title>
        <authorList>
            <person name="Gilroy R."/>
            <person name="Ravi A."/>
            <person name="Getino M."/>
            <person name="Pursley I."/>
            <person name="Horton D.L."/>
            <person name="Alikhan N.F."/>
            <person name="Baker D."/>
            <person name="Gharbi K."/>
            <person name="Hall N."/>
            <person name="Watson M."/>
            <person name="Adriaenssens E.M."/>
            <person name="Foster-Nyarko E."/>
            <person name="Jarju S."/>
            <person name="Secka A."/>
            <person name="Antonio M."/>
            <person name="Oren A."/>
            <person name="Chaudhuri R.R."/>
            <person name="La Ragione R."/>
            <person name="Hildebrand F."/>
            <person name="Pallen M.J."/>
        </authorList>
    </citation>
    <scope>NUCLEOTIDE SEQUENCE</scope>
    <source>
        <strain evidence="4">ChiSxjej3B15-24422</strain>
    </source>
</reference>
<feature type="domain" description="EamA" evidence="3">
    <location>
        <begin position="152"/>
        <end position="285"/>
    </location>
</feature>
<sequence length="288" mass="30287">MWLLFAVGSAFFAGVTSILAKCGIRKTDSTVATAVRTVVVLLFSWIMVLAAGSLDQIGSIGADTLLFLVLSGAATGASWLCYFRALQLGDINKVVPIDRSSTVLTILLALIFLGEGISLPKTLAVFGIAAGIFLMIEKKDVADSERQAGKGWFFYAAGSAFFASLTAILGKVGISGVESNLGTAIRTCVVLVMAWLMVAVQKKGKEARAIPKRELLFICLSGVATGASWLCYYRALQDGPASIVAPVDKLSVLVTVAFSRLVFGEKLGRRAAAGLLLLTLGTVAMALL</sequence>
<keyword evidence="2" id="KW-1133">Transmembrane helix</keyword>
<feature type="transmembrane region" description="Helical" evidence="2">
    <location>
        <begin position="215"/>
        <end position="235"/>
    </location>
</feature>
<proteinExistence type="inferred from homology"/>
<reference evidence="4" key="2">
    <citation type="submission" date="2021-04" db="EMBL/GenBank/DDBJ databases">
        <authorList>
            <person name="Gilroy R."/>
        </authorList>
    </citation>
    <scope>NUCLEOTIDE SEQUENCE</scope>
    <source>
        <strain evidence="4">ChiSxjej3B15-24422</strain>
    </source>
</reference>
<feature type="transmembrane region" description="Helical" evidence="2">
    <location>
        <begin position="106"/>
        <end position="136"/>
    </location>
</feature>
<comment type="caution">
    <text evidence="4">The sequence shown here is derived from an EMBL/GenBank/DDBJ whole genome shotgun (WGS) entry which is preliminary data.</text>
</comment>
<protein>
    <submittedName>
        <fullName evidence="4">EamA family transporter</fullName>
    </submittedName>
</protein>
<evidence type="ECO:0000259" key="3">
    <source>
        <dbReference type="Pfam" id="PF00892"/>
    </source>
</evidence>
<dbReference type="Pfam" id="PF00892">
    <property type="entry name" value="EamA"/>
    <property type="match status" value="2"/>
</dbReference>
<comment type="similarity">
    <text evidence="1">Belongs to the EamA transporter family.</text>
</comment>
<feature type="domain" description="EamA" evidence="3">
    <location>
        <begin position="2"/>
        <end position="136"/>
    </location>
</feature>
<accession>A0A9D1YQ47</accession>
<keyword evidence="2" id="KW-0812">Transmembrane</keyword>
<dbReference type="EMBL" id="DXDD01000102">
    <property type="protein sequence ID" value="HIY60642.1"/>
    <property type="molecule type" value="Genomic_DNA"/>
</dbReference>
<evidence type="ECO:0000313" key="5">
    <source>
        <dbReference type="Proteomes" id="UP000824007"/>
    </source>
</evidence>
<evidence type="ECO:0000256" key="1">
    <source>
        <dbReference type="ARBA" id="ARBA00007362"/>
    </source>
</evidence>
<gene>
    <name evidence="4" type="ORF">H9831_08205</name>
</gene>
<dbReference type="PANTHER" id="PTHR22911:SF137">
    <property type="entry name" value="SOLUTE CARRIER FAMILY 35 MEMBER G2-RELATED"/>
    <property type="match status" value="1"/>
</dbReference>